<sequence length="188" mass="19737">GGYLLAGYSGWYGPASPDPDDVPYRYWLLNTTAAGVLQSQQVLSGNKDNVVAGLVQQGTALWVAGSSASDVGGDRTAANRGSSDFWVVKYDATTLAVTADAEHESGLALFPNPVSTGKLTIVLAGIKTQPAAQVQLINKLGQVLKKESLIFSVASTEYELSISDLPPGVYTLLLQASSGTLSKQFVKE</sequence>
<protein>
    <recommendedName>
        <fullName evidence="1">Secretion system C-terminal sorting domain-containing protein</fullName>
    </recommendedName>
</protein>
<dbReference type="Pfam" id="PF18962">
    <property type="entry name" value="Por_Secre_tail"/>
    <property type="match status" value="1"/>
</dbReference>
<evidence type="ECO:0000313" key="2">
    <source>
        <dbReference type="EMBL" id="GFC72707.1"/>
    </source>
</evidence>
<feature type="non-terminal residue" evidence="2">
    <location>
        <position position="1"/>
    </location>
</feature>
<organism evidence="2">
    <name type="scientific">Tanacetum cinerariifolium</name>
    <name type="common">Dalmatian daisy</name>
    <name type="synonym">Chrysanthemum cinerariifolium</name>
    <dbReference type="NCBI Taxonomy" id="118510"/>
    <lineage>
        <taxon>Eukaryota</taxon>
        <taxon>Viridiplantae</taxon>
        <taxon>Streptophyta</taxon>
        <taxon>Embryophyta</taxon>
        <taxon>Tracheophyta</taxon>
        <taxon>Spermatophyta</taxon>
        <taxon>Magnoliopsida</taxon>
        <taxon>eudicotyledons</taxon>
        <taxon>Gunneridae</taxon>
        <taxon>Pentapetalae</taxon>
        <taxon>asterids</taxon>
        <taxon>campanulids</taxon>
        <taxon>Asterales</taxon>
        <taxon>Asteraceae</taxon>
        <taxon>Asteroideae</taxon>
        <taxon>Anthemideae</taxon>
        <taxon>Anthemidinae</taxon>
        <taxon>Tanacetum</taxon>
    </lineage>
</organism>
<feature type="domain" description="Secretion system C-terminal sorting" evidence="1">
    <location>
        <begin position="109"/>
        <end position="185"/>
    </location>
</feature>
<reference evidence="2" key="1">
    <citation type="journal article" date="2019" name="Sci. Rep.">
        <title>Draft genome of Tanacetum cinerariifolium, the natural source of mosquito coil.</title>
        <authorList>
            <person name="Yamashiro T."/>
            <person name="Shiraishi A."/>
            <person name="Satake H."/>
            <person name="Nakayama K."/>
        </authorList>
    </citation>
    <scope>NUCLEOTIDE SEQUENCE</scope>
</reference>
<gene>
    <name evidence="2" type="ORF">Tci_844677</name>
</gene>
<dbReference type="InterPro" id="IPR026444">
    <property type="entry name" value="Secre_tail"/>
</dbReference>
<comment type="caution">
    <text evidence="2">The sequence shown here is derived from an EMBL/GenBank/DDBJ whole genome shotgun (WGS) entry which is preliminary data.</text>
</comment>
<name>A0A699QT22_TANCI</name>
<dbReference type="NCBIfam" id="TIGR04183">
    <property type="entry name" value="Por_Secre_tail"/>
    <property type="match status" value="1"/>
</dbReference>
<dbReference type="AlphaFoldDB" id="A0A699QT22"/>
<proteinExistence type="predicted"/>
<dbReference type="EMBL" id="BKCJ011039106">
    <property type="protein sequence ID" value="GFC72707.1"/>
    <property type="molecule type" value="Genomic_DNA"/>
</dbReference>
<accession>A0A699QT22</accession>
<evidence type="ECO:0000259" key="1">
    <source>
        <dbReference type="Pfam" id="PF18962"/>
    </source>
</evidence>